<keyword evidence="1" id="KW-1133">Transmembrane helix</keyword>
<dbReference type="OrthoDB" id="60662at2157"/>
<evidence type="ECO:0000313" key="3">
    <source>
        <dbReference type="Proteomes" id="UP000009231"/>
    </source>
</evidence>
<evidence type="ECO:0000313" key="2">
    <source>
        <dbReference type="EMBL" id="AEG19007.1"/>
    </source>
</evidence>
<evidence type="ECO:0000256" key="1">
    <source>
        <dbReference type="SAM" id="Phobius"/>
    </source>
</evidence>
<feature type="transmembrane region" description="Helical" evidence="1">
    <location>
        <begin position="102"/>
        <end position="120"/>
    </location>
</feature>
<protein>
    <submittedName>
        <fullName evidence="2">Uncharacterized protein</fullName>
    </submittedName>
</protein>
<keyword evidence="1" id="KW-0472">Membrane</keyword>
<dbReference type="GeneID" id="32173618"/>
<accession>F6D748</accession>
<dbReference type="KEGG" id="mew:MSWAN_1998"/>
<gene>
    <name evidence="2" type="ordered locus">MSWAN_1998</name>
</gene>
<dbReference type="AlphaFoldDB" id="F6D748"/>
<dbReference type="STRING" id="868131.MSWAN_1998"/>
<reference evidence="2 3" key="1">
    <citation type="journal article" date="2014" name="Int. J. Syst. Evol. Microbiol.">
        <title>Methanobacterium paludis sp. nov. and a novel strain of Methanobacterium lacus isolated from northern peatlands.</title>
        <authorList>
            <person name="Cadillo-Quiroz H."/>
            <person name="Brauer S.L."/>
            <person name="Goodson N."/>
            <person name="Yavitt J.B."/>
            <person name="Zinder S.H."/>
        </authorList>
    </citation>
    <scope>NUCLEOTIDE SEQUENCE [LARGE SCALE GENOMIC DNA]</scope>
    <source>
        <strain evidence="3">DSM 25820 / JCM 18151 / SWAN1</strain>
    </source>
</reference>
<feature type="transmembrane region" description="Helical" evidence="1">
    <location>
        <begin position="68"/>
        <end position="90"/>
    </location>
</feature>
<dbReference type="HOGENOM" id="CLU_1965588_0_0_2"/>
<name>F6D748_METPW</name>
<keyword evidence="1" id="KW-0812">Transmembrane</keyword>
<dbReference type="eggNOG" id="arCOG04982">
    <property type="taxonomic scope" value="Archaea"/>
</dbReference>
<dbReference type="Proteomes" id="UP000009231">
    <property type="component" value="Chromosome"/>
</dbReference>
<proteinExistence type="predicted"/>
<feature type="transmembrane region" description="Helical" evidence="1">
    <location>
        <begin position="38"/>
        <end position="56"/>
    </location>
</feature>
<organism evidence="2 3">
    <name type="scientific">Methanobacterium paludis (strain DSM 25820 / JCM 18151 / SWAN1)</name>
    <dbReference type="NCBI Taxonomy" id="868131"/>
    <lineage>
        <taxon>Archaea</taxon>
        <taxon>Methanobacteriati</taxon>
        <taxon>Methanobacteriota</taxon>
        <taxon>Methanomada group</taxon>
        <taxon>Methanobacteria</taxon>
        <taxon>Methanobacteriales</taxon>
        <taxon>Methanobacteriaceae</taxon>
        <taxon>Methanobacterium</taxon>
    </lineage>
</organism>
<dbReference type="RefSeq" id="WP_013826506.1">
    <property type="nucleotide sequence ID" value="NC_015574.1"/>
</dbReference>
<feature type="transmembrane region" description="Helical" evidence="1">
    <location>
        <begin position="7"/>
        <end position="26"/>
    </location>
</feature>
<dbReference type="EMBL" id="CP002772">
    <property type="protein sequence ID" value="AEG19007.1"/>
    <property type="molecule type" value="Genomic_DNA"/>
</dbReference>
<sequence>MNKTTKILIFGFLLWLVPFLVSVVIYPLKTSENPLFESIMPVVITLTVVLISIKYFTNLSTDFLREGILTGMVWFLINIILDLSLFMWGPMQMSFENYMMDIGLTYLIIPTVTIGFGYIIQNH</sequence>
<keyword evidence="3" id="KW-1185">Reference proteome</keyword>